<evidence type="ECO:0000313" key="2">
    <source>
        <dbReference type="Proteomes" id="UP000828048"/>
    </source>
</evidence>
<accession>A0ACB7ZD81</accession>
<keyword evidence="2" id="KW-1185">Reference proteome</keyword>
<gene>
    <name evidence="1" type="ORF">Vadar_022065</name>
</gene>
<protein>
    <submittedName>
        <fullName evidence="1">Uncharacterized protein</fullName>
    </submittedName>
</protein>
<reference evidence="1 2" key="1">
    <citation type="journal article" date="2021" name="Hortic Res">
        <title>High-quality reference genome and annotation aids understanding of berry development for evergreen blueberry (Vaccinium darrowii).</title>
        <authorList>
            <person name="Yu J."/>
            <person name="Hulse-Kemp A.M."/>
            <person name="Babiker E."/>
            <person name="Staton M."/>
        </authorList>
    </citation>
    <scope>NUCLEOTIDE SEQUENCE [LARGE SCALE GENOMIC DNA]</scope>
    <source>
        <strain evidence="2">cv. NJ 8807/NJ 8810</strain>
        <tissue evidence="1">Young leaf</tissue>
    </source>
</reference>
<organism evidence="1 2">
    <name type="scientific">Vaccinium darrowii</name>
    <dbReference type="NCBI Taxonomy" id="229202"/>
    <lineage>
        <taxon>Eukaryota</taxon>
        <taxon>Viridiplantae</taxon>
        <taxon>Streptophyta</taxon>
        <taxon>Embryophyta</taxon>
        <taxon>Tracheophyta</taxon>
        <taxon>Spermatophyta</taxon>
        <taxon>Magnoliopsida</taxon>
        <taxon>eudicotyledons</taxon>
        <taxon>Gunneridae</taxon>
        <taxon>Pentapetalae</taxon>
        <taxon>asterids</taxon>
        <taxon>Ericales</taxon>
        <taxon>Ericaceae</taxon>
        <taxon>Vaccinioideae</taxon>
        <taxon>Vaccinieae</taxon>
        <taxon>Vaccinium</taxon>
    </lineage>
</organism>
<dbReference type="Proteomes" id="UP000828048">
    <property type="component" value="Chromosome 12"/>
</dbReference>
<sequence>MFGREIKNVIACEGSERVERHERFGKWRRLMEQGGLRCVGISERELLQSRMLLKMYSYENYSVEKQGEDGGVALTLSWMDQPLFTVSAWAPVDVAGSSSSYSQPI</sequence>
<comment type="caution">
    <text evidence="1">The sequence shown here is derived from an EMBL/GenBank/DDBJ whole genome shotgun (WGS) entry which is preliminary data.</text>
</comment>
<proteinExistence type="predicted"/>
<evidence type="ECO:0000313" key="1">
    <source>
        <dbReference type="EMBL" id="KAH7863795.1"/>
    </source>
</evidence>
<name>A0ACB7ZD81_9ERIC</name>
<dbReference type="EMBL" id="CM037162">
    <property type="protein sequence ID" value="KAH7863795.1"/>
    <property type="molecule type" value="Genomic_DNA"/>
</dbReference>